<comment type="similarity">
    <text evidence="1">Belongs to the FAH family.</text>
</comment>
<dbReference type="GO" id="GO:0019752">
    <property type="term" value="P:carboxylic acid metabolic process"/>
    <property type="evidence" value="ECO:0007669"/>
    <property type="project" value="UniProtKB-ARBA"/>
</dbReference>
<dbReference type="PANTHER" id="PTHR42796:SF4">
    <property type="entry name" value="FUMARYLACETOACETATE HYDROLASE DOMAIN-CONTAINING PROTEIN 2A"/>
    <property type="match status" value="1"/>
</dbReference>
<dbReference type="Gene3D" id="3.90.850.10">
    <property type="entry name" value="Fumarylacetoacetase-like, C-terminal domain"/>
    <property type="match status" value="1"/>
</dbReference>
<keyword evidence="5" id="KW-1185">Reference proteome</keyword>
<gene>
    <name evidence="4" type="ORF">FNB15_14405</name>
</gene>
<dbReference type="EMBL" id="CP041636">
    <property type="protein sequence ID" value="QDO98391.1"/>
    <property type="molecule type" value="Genomic_DNA"/>
</dbReference>
<dbReference type="GO" id="GO:0046872">
    <property type="term" value="F:metal ion binding"/>
    <property type="evidence" value="ECO:0007669"/>
    <property type="project" value="UniProtKB-KW"/>
</dbReference>
<organism evidence="4 5">
    <name type="scientific">Ferrovibrio terrae</name>
    <dbReference type="NCBI Taxonomy" id="2594003"/>
    <lineage>
        <taxon>Bacteria</taxon>
        <taxon>Pseudomonadati</taxon>
        <taxon>Pseudomonadota</taxon>
        <taxon>Alphaproteobacteria</taxon>
        <taxon>Rhodospirillales</taxon>
        <taxon>Rhodospirillaceae</taxon>
        <taxon>Ferrovibrio</taxon>
    </lineage>
</organism>
<dbReference type="GO" id="GO:0016853">
    <property type="term" value="F:isomerase activity"/>
    <property type="evidence" value="ECO:0007669"/>
    <property type="project" value="UniProtKB-ARBA"/>
</dbReference>
<dbReference type="InterPro" id="IPR036663">
    <property type="entry name" value="Fumarylacetoacetase_C_sf"/>
</dbReference>
<name>A0A516H3P2_9PROT</name>
<evidence type="ECO:0000256" key="1">
    <source>
        <dbReference type="ARBA" id="ARBA00010211"/>
    </source>
</evidence>
<dbReference type="FunFam" id="3.90.850.10:FF:000002">
    <property type="entry name" value="2-hydroxyhepta-2,4-diene-1,7-dioate isomerase"/>
    <property type="match status" value="1"/>
</dbReference>
<keyword evidence="4" id="KW-0378">Hydrolase</keyword>
<protein>
    <submittedName>
        <fullName evidence="4">Fumarylacetoacetate hydrolase family protein</fullName>
    </submittedName>
</protein>
<dbReference type="InterPro" id="IPR051121">
    <property type="entry name" value="FAH"/>
</dbReference>
<dbReference type="GO" id="GO:0016787">
    <property type="term" value="F:hydrolase activity"/>
    <property type="evidence" value="ECO:0007669"/>
    <property type="project" value="UniProtKB-KW"/>
</dbReference>
<sequence>MRLLNYLNNGKRSLGARNGDNIIDLTSAGLPDNVDALLAQGASGLAKAKEAAAKGGATTPFKGAKLLPPVLNPSKAIAVGLNYIDHAAESPYKDAPKYPVLFHRFPSSWVAHDEALIKPKVSDQFDYEAELAVIIGKAGRYISKDKALEHVAGYSLFNDGSIRDYQFKSHQWMIGKNFDKTASFGPELVTADELPAGAVGLRIQCRLNGEVLQDSNTEHMIFDVATLVSTCSEIFELVPGDVIISGTPAGVGFARKPQLFMKQGDVVEVEVEKVGILRNGIKNE</sequence>
<dbReference type="AlphaFoldDB" id="A0A516H3P2"/>
<dbReference type="Proteomes" id="UP000317496">
    <property type="component" value="Chromosome"/>
</dbReference>
<dbReference type="PANTHER" id="PTHR42796">
    <property type="entry name" value="FUMARYLACETOACETATE HYDROLASE DOMAIN-CONTAINING PROTEIN 2A-RELATED"/>
    <property type="match status" value="1"/>
</dbReference>
<reference evidence="4 5" key="1">
    <citation type="submission" date="2019-07" db="EMBL/GenBank/DDBJ databases">
        <title>Genome sequencing for Ferrovibrio sp. K5.</title>
        <authorList>
            <person name="Park S.-J."/>
        </authorList>
    </citation>
    <scope>NUCLEOTIDE SEQUENCE [LARGE SCALE GENOMIC DNA]</scope>
    <source>
        <strain evidence="4 5">K5</strain>
    </source>
</reference>
<evidence type="ECO:0000256" key="2">
    <source>
        <dbReference type="ARBA" id="ARBA00022723"/>
    </source>
</evidence>
<dbReference type="Pfam" id="PF01557">
    <property type="entry name" value="FAA_hydrolase"/>
    <property type="match status" value="1"/>
</dbReference>
<evidence type="ECO:0000259" key="3">
    <source>
        <dbReference type="Pfam" id="PF01557"/>
    </source>
</evidence>
<accession>A0A516H3P2</accession>
<dbReference type="OrthoDB" id="9780293at2"/>
<keyword evidence="2" id="KW-0479">Metal-binding</keyword>
<evidence type="ECO:0000313" key="5">
    <source>
        <dbReference type="Proteomes" id="UP000317496"/>
    </source>
</evidence>
<dbReference type="SUPFAM" id="SSF56529">
    <property type="entry name" value="FAH"/>
    <property type="match status" value="1"/>
</dbReference>
<dbReference type="InterPro" id="IPR011234">
    <property type="entry name" value="Fumarylacetoacetase-like_C"/>
</dbReference>
<feature type="domain" description="Fumarylacetoacetase-like C-terminal" evidence="3">
    <location>
        <begin position="76"/>
        <end position="281"/>
    </location>
</feature>
<proteinExistence type="inferred from homology"/>
<dbReference type="RefSeq" id="WP_144069372.1">
    <property type="nucleotide sequence ID" value="NZ_CP041636.1"/>
</dbReference>
<dbReference type="KEGG" id="fer:FNB15_14405"/>
<evidence type="ECO:0000313" key="4">
    <source>
        <dbReference type="EMBL" id="QDO98391.1"/>
    </source>
</evidence>